<dbReference type="InterPro" id="IPR046341">
    <property type="entry name" value="SET_dom_sf"/>
</dbReference>
<dbReference type="Pfam" id="PF23011">
    <property type="entry name" value="PHD-1st_NSD"/>
    <property type="match status" value="1"/>
</dbReference>
<keyword evidence="25" id="KW-1185">Reference proteome</keyword>
<dbReference type="InterPro" id="IPR003616">
    <property type="entry name" value="Post-SET_dom"/>
</dbReference>
<dbReference type="SMART" id="SM00570">
    <property type="entry name" value="AWS"/>
    <property type="match status" value="1"/>
</dbReference>
<dbReference type="Gene3D" id="2.30.30.140">
    <property type="match status" value="2"/>
</dbReference>
<evidence type="ECO:0000259" key="19">
    <source>
        <dbReference type="PROSITE" id="PS50016"/>
    </source>
</evidence>
<dbReference type="Gene3D" id="2.170.270.10">
    <property type="entry name" value="SET domain"/>
    <property type="match status" value="1"/>
</dbReference>
<feature type="compositionally biased region" description="Pro residues" evidence="18">
    <location>
        <begin position="475"/>
        <end position="484"/>
    </location>
</feature>
<dbReference type="FunFam" id="2.170.270.10:FF:000113">
    <property type="entry name" value="Histone-lysine N-methyltransferase"/>
    <property type="match status" value="1"/>
</dbReference>
<evidence type="ECO:0008006" key="26">
    <source>
        <dbReference type="Google" id="ProtNLM"/>
    </source>
</evidence>
<feature type="region of interest" description="Disordered" evidence="18">
    <location>
        <begin position="166"/>
        <end position="247"/>
    </location>
</feature>
<dbReference type="Pfam" id="PF22908">
    <property type="entry name" value="PHD_NSD"/>
    <property type="match status" value="1"/>
</dbReference>
<dbReference type="SMART" id="SM00184">
    <property type="entry name" value="RING"/>
    <property type="match status" value="2"/>
</dbReference>
<evidence type="ECO:0000256" key="13">
    <source>
        <dbReference type="ARBA" id="ARBA00023015"/>
    </source>
</evidence>
<dbReference type="SUPFAM" id="SSF82199">
    <property type="entry name" value="SET domain"/>
    <property type="match status" value="1"/>
</dbReference>
<dbReference type="PROSITE" id="PS50868">
    <property type="entry name" value="POST_SET"/>
    <property type="match status" value="1"/>
</dbReference>
<evidence type="ECO:0000256" key="11">
    <source>
        <dbReference type="ARBA" id="ARBA00022833"/>
    </source>
</evidence>
<dbReference type="InterPro" id="IPR041306">
    <property type="entry name" value="C5HCH"/>
</dbReference>
<dbReference type="InterPro" id="IPR001214">
    <property type="entry name" value="SET_dom"/>
</dbReference>
<dbReference type="InterPro" id="IPR047527">
    <property type="entry name" value="PHD5_NSD3"/>
</dbReference>
<evidence type="ECO:0000256" key="17">
    <source>
        <dbReference type="SAM" id="Coils"/>
    </source>
</evidence>
<keyword evidence="3" id="KW-0158">Chromosome</keyword>
<dbReference type="InterPro" id="IPR047451">
    <property type="entry name" value="PWWP_NSD3_rpt1"/>
</dbReference>
<evidence type="ECO:0000259" key="23">
    <source>
        <dbReference type="PROSITE" id="PS51215"/>
    </source>
</evidence>
<dbReference type="SMART" id="SM00293">
    <property type="entry name" value="PWWP"/>
    <property type="match status" value="2"/>
</dbReference>
<dbReference type="CDD" id="cd20163">
    <property type="entry name" value="PWWP_NSD3_rpt1"/>
    <property type="match status" value="1"/>
</dbReference>
<dbReference type="Pfam" id="PF17907">
    <property type="entry name" value="AWS"/>
    <property type="match status" value="1"/>
</dbReference>
<comment type="subcellular location">
    <subcellularLocation>
        <location evidence="2">Chromosome</location>
    </subcellularLocation>
    <subcellularLocation>
        <location evidence="1">Nucleus</location>
    </subcellularLocation>
</comment>
<feature type="compositionally biased region" description="Acidic residues" evidence="18">
    <location>
        <begin position="446"/>
        <end position="461"/>
    </location>
</feature>
<dbReference type="InterPro" id="IPR000313">
    <property type="entry name" value="PWWP_dom"/>
</dbReference>
<gene>
    <name evidence="24" type="ORF">AGOR_G00251900</name>
</gene>
<dbReference type="SMART" id="SM00249">
    <property type="entry name" value="PHD"/>
    <property type="match status" value="5"/>
</dbReference>
<dbReference type="FunFam" id="3.30.40.10:FF:000025">
    <property type="entry name" value="Histone-lysine N-methyltransferase"/>
    <property type="match status" value="1"/>
</dbReference>
<dbReference type="EMBL" id="JAERUA010000025">
    <property type="protein sequence ID" value="KAI1882550.1"/>
    <property type="molecule type" value="Genomic_DNA"/>
</dbReference>
<dbReference type="InterPro" id="IPR011011">
    <property type="entry name" value="Znf_FYVE_PHD"/>
</dbReference>
<evidence type="ECO:0000256" key="7">
    <source>
        <dbReference type="ARBA" id="ARBA00022691"/>
    </source>
</evidence>
<dbReference type="PROSITE" id="PS50016">
    <property type="entry name" value="ZF_PHD_2"/>
    <property type="match status" value="2"/>
</dbReference>
<evidence type="ECO:0000256" key="3">
    <source>
        <dbReference type="ARBA" id="ARBA00022454"/>
    </source>
</evidence>
<evidence type="ECO:0000256" key="16">
    <source>
        <dbReference type="PROSITE-ProRule" id="PRU00146"/>
    </source>
</evidence>
<feature type="domain" description="PWWP" evidence="21">
    <location>
        <begin position="975"/>
        <end position="1037"/>
    </location>
</feature>
<keyword evidence="9" id="KW-0677">Repeat</keyword>
<evidence type="ECO:0000259" key="21">
    <source>
        <dbReference type="PROSITE" id="PS50812"/>
    </source>
</evidence>
<feature type="compositionally biased region" description="Basic and acidic residues" evidence="18">
    <location>
        <begin position="553"/>
        <end position="563"/>
    </location>
</feature>
<evidence type="ECO:0000256" key="12">
    <source>
        <dbReference type="ARBA" id="ARBA00022853"/>
    </source>
</evidence>
<dbReference type="Pfam" id="PF23004">
    <property type="entry name" value="PHDvar_NSD"/>
    <property type="match status" value="1"/>
</dbReference>
<evidence type="ECO:0000256" key="15">
    <source>
        <dbReference type="ARBA" id="ARBA00023242"/>
    </source>
</evidence>
<feature type="compositionally biased region" description="Basic and acidic residues" evidence="18">
    <location>
        <begin position="396"/>
        <end position="405"/>
    </location>
</feature>
<dbReference type="SMART" id="SM00508">
    <property type="entry name" value="PostSET"/>
    <property type="match status" value="1"/>
</dbReference>
<dbReference type="InterPro" id="IPR001965">
    <property type="entry name" value="Znf_PHD"/>
</dbReference>
<keyword evidence="4" id="KW-0597">Phosphoprotein</keyword>
<dbReference type="Proteomes" id="UP000829720">
    <property type="component" value="Unassembled WGS sequence"/>
</dbReference>
<evidence type="ECO:0000256" key="6">
    <source>
        <dbReference type="ARBA" id="ARBA00022679"/>
    </source>
</evidence>
<dbReference type="InterPro" id="IPR055198">
    <property type="entry name" value="NSD_PHD"/>
</dbReference>
<keyword evidence="17" id="KW-0175">Coiled coil</keyword>
<keyword evidence="6" id="KW-0808">Transferase</keyword>
<dbReference type="Gene3D" id="3.30.40.10">
    <property type="entry name" value="Zinc/RING finger domain, C3HC4 (zinc finger)"/>
    <property type="match status" value="4"/>
</dbReference>
<keyword evidence="10 16" id="KW-0863">Zinc-finger</keyword>
<dbReference type="FunFam" id="2.30.30.140:FF:000004">
    <property type="entry name" value="Histone-lysine N-methyltransferase"/>
    <property type="match status" value="1"/>
</dbReference>
<dbReference type="PROSITE" id="PS50812">
    <property type="entry name" value="PWWP"/>
    <property type="match status" value="2"/>
</dbReference>
<evidence type="ECO:0000313" key="24">
    <source>
        <dbReference type="EMBL" id="KAI1882550.1"/>
    </source>
</evidence>
<evidence type="ECO:0000256" key="5">
    <source>
        <dbReference type="ARBA" id="ARBA00022603"/>
    </source>
</evidence>
<feature type="compositionally biased region" description="Basic and acidic residues" evidence="18">
    <location>
        <begin position="597"/>
        <end position="609"/>
    </location>
</feature>
<dbReference type="FunFam" id="2.30.30.140:FF:000030">
    <property type="entry name" value="Histone-lysine N-methyltransferase"/>
    <property type="match status" value="1"/>
</dbReference>
<comment type="caution">
    <text evidence="24">The sequence shown here is derived from an EMBL/GenBank/DDBJ whole genome shotgun (WGS) entry which is preliminary data.</text>
</comment>
<dbReference type="GO" id="GO:0005634">
    <property type="term" value="C:nucleus"/>
    <property type="evidence" value="ECO:0007669"/>
    <property type="project" value="UniProtKB-SubCell"/>
</dbReference>
<evidence type="ECO:0000313" key="25">
    <source>
        <dbReference type="Proteomes" id="UP000829720"/>
    </source>
</evidence>
<dbReference type="SUPFAM" id="SSF57903">
    <property type="entry name" value="FYVE/PHD zinc finger"/>
    <property type="match status" value="3"/>
</dbReference>
<dbReference type="InterPro" id="IPR050777">
    <property type="entry name" value="SET2_Histone-Lys_MeTrsfase"/>
</dbReference>
<keyword evidence="8" id="KW-0479">Metal-binding</keyword>
<dbReference type="Pfam" id="PF17982">
    <property type="entry name" value="C5HCH"/>
    <property type="match status" value="1"/>
</dbReference>
<keyword evidence="13" id="KW-0805">Transcription regulation</keyword>
<dbReference type="Pfam" id="PF00856">
    <property type="entry name" value="SET"/>
    <property type="match status" value="1"/>
</dbReference>
<dbReference type="GO" id="GO:0008270">
    <property type="term" value="F:zinc ion binding"/>
    <property type="evidence" value="ECO:0007669"/>
    <property type="project" value="UniProtKB-KW"/>
</dbReference>
<dbReference type="InterPro" id="IPR019787">
    <property type="entry name" value="Znf_PHD-finger"/>
</dbReference>
<dbReference type="SUPFAM" id="SSF63748">
    <property type="entry name" value="Tudor/PWWP/MBT"/>
    <property type="match status" value="2"/>
</dbReference>
<proteinExistence type="predicted"/>
<evidence type="ECO:0000256" key="1">
    <source>
        <dbReference type="ARBA" id="ARBA00004123"/>
    </source>
</evidence>
<evidence type="ECO:0000259" key="20">
    <source>
        <dbReference type="PROSITE" id="PS50280"/>
    </source>
</evidence>
<feature type="compositionally biased region" description="Basic and acidic residues" evidence="18">
    <location>
        <begin position="231"/>
        <end position="241"/>
    </location>
</feature>
<dbReference type="SMART" id="SM00317">
    <property type="entry name" value="SET"/>
    <property type="match status" value="1"/>
</dbReference>
<dbReference type="InterPro" id="IPR001841">
    <property type="entry name" value="Znf_RING"/>
</dbReference>
<feature type="compositionally biased region" description="Basic and acidic residues" evidence="18">
    <location>
        <begin position="213"/>
        <end position="222"/>
    </location>
</feature>
<feature type="domain" description="AWS" evidence="23">
    <location>
        <begin position="1109"/>
        <end position="1159"/>
    </location>
</feature>
<evidence type="ECO:0000259" key="22">
    <source>
        <dbReference type="PROSITE" id="PS50868"/>
    </source>
</evidence>
<dbReference type="InterPro" id="IPR006560">
    <property type="entry name" value="AWS_dom"/>
</dbReference>
<dbReference type="OrthoDB" id="422362at2759"/>
<feature type="domain" description="PWWP" evidence="21">
    <location>
        <begin position="259"/>
        <end position="322"/>
    </location>
</feature>
<feature type="region of interest" description="Disordered" evidence="18">
    <location>
        <begin position="33"/>
        <end position="54"/>
    </location>
</feature>
<evidence type="ECO:0000256" key="8">
    <source>
        <dbReference type="ARBA" id="ARBA00022723"/>
    </source>
</evidence>
<evidence type="ECO:0000256" key="4">
    <source>
        <dbReference type="ARBA" id="ARBA00022553"/>
    </source>
</evidence>
<dbReference type="CDD" id="cd15661">
    <property type="entry name" value="PHD5_NSD3"/>
    <property type="match status" value="1"/>
</dbReference>
<dbReference type="GO" id="GO:0016279">
    <property type="term" value="F:protein-lysine N-methyltransferase activity"/>
    <property type="evidence" value="ECO:0007669"/>
    <property type="project" value="UniProtKB-ARBA"/>
</dbReference>
<dbReference type="PROSITE" id="PS50280">
    <property type="entry name" value="SET"/>
    <property type="match status" value="1"/>
</dbReference>
<dbReference type="InterPro" id="IPR059153">
    <property type="entry name" value="NSD_PHD-1st"/>
</dbReference>
<feature type="domain" description="PHD-type" evidence="19">
    <location>
        <begin position="1318"/>
        <end position="1365"/>
    </location>
</feature>
<dbReference type="PROSITE" id="PS01359">
    <property type="entry name" value="ZF_PHD_1"/>
    <property type="match status" value="1"/>
</dbReference>
<feature type="domain" description="Post-SET" evidence="22">
    <location>
        <begin position="1266"/>
        <end position="1282"/>
    </location>
</feature>
<keyword evidence="11" id="KW-0862">Zinc</keyword>
<feature type="domain" description="PHD-type" evidence="19">
    <location>
        <begin position="714"/>
        <end position="761"/>
    </location>
</feature>
<dbReference type="InterPro" id="IPR013083">
    <property type="entry name" value="Znf_RING/FYVE/PHD"/>
</dbReference>
<protein>
    <recommendedName>
        <fullName evidence="26">Histone-lysine N-methyltransferase NSD3</fullName>
    </recommendedName>
</protein>
<feature type="region of interest" description="Disordered" evidence="18">
    <location>
        <begin position="501"/>
        <end position="710"/>
    </location>
</feature>
<sequence length="1437" mass="159701">MDFSFSFMQGIMGNTIQQPPQLIDSANVRQDGVYHAGSQGGQEGGPSAYESALESGFSYPPEDLSVVTNGYPPAASLYEPQAKYAMYSQFPNGSANGYGAIRGYGGDHCLPMGGEGPTTVLRGPPMKTSSPEIKLKIIKTYHNGRELFESSLCGDLLQEFQASEASRLRHERKKEKRKKSAADSKRPGLSAEQAQEQRLPQEGATELTARLPPQEKHSEGPRDQQGLLRTPKKEPEEHSIDRPCSSPVSSLGYRLQRLVGDLVWAKVGTYPWWPCMVSCDPQANVHTRINTRGHREYHVQFFGSVAERAWVHEKRVVEYEGRDQFELLQAETLRKTTNPVERQKLLRPIPQRERAQWEVGVGHAEDAHLMTREGRIESYTFIYVDPEDGASPPRNPSDRKAARPERRARRSRGSWSSRGSAETPPRRQQPKRQCSLSGGTGAEQQETNEEEEEEEKEEDEEAKPSSPGPLSADPSPEPRPPSPKPAWKTAAARKLLPLSITMKRLNVEITKCDWTLYREKAPSEARPRSPEAGSKQAEPSRCSPRSCSGKVEAGVKDQEKQERTVPPAGRRGEQGVAQHMANEHPSERKPQRRSIRSRSESEKASDPVPKKKVKKEQAKALPLTDLKTGSQKGASEISDSCKPLKKRSRASTDVELVSSQYRDTSDSDSRGLSDQQVEFEKSSDSPAAADADGSDAQSVDSNLSSDGSCASRKDTVCQVCEQFGDTLLACVGDCNRRFHAACLGLDVSADEKFTCAECKTGTHACFSCKASDGDIRLCTVGGCGRFYHESCARKHMGVPAEAGGLRCPQHSCATCRLERDMHKACKGRMMRCIRCPVAYHVGDGCVAAGSMVITPHIIICSSHAAPRRGAPPCAPLSVGCCFQCSRGLLVQDRTDIILRSYAYKSHYLLTESNRAEKLPMIPSSSADAKKNVGKGGKLLCCAGCPASFHAECLNMEMPEGAWLCGDCRVGKKPRYKQIVWAKLGNYRWWPAEICNPRLVPFSIQPLSHAIGDFPVFFFGSHDYYWISQGRVFPYVESDRNIADGQIGINKTFKKALEEAAKRFQELKAQRESKEALEQERHQCRKPPPYKFIKSNKPVGKVQVHVADLSEIPRCNCRPTDESPCSQESQCLNRMLQYECHPEVCPAGARCQNQCFSQGRGPPTEVIRTDGRGWGLKTKQDLKKGDFVMEYVGSWYRAQFCSAQDRVIDAGPKGNFSRFMNHSCSPNCETQKWTVNGDVRIGLFAVCDIEAEAELTFNYNLDCLGNGRTTCQCGEENCSGFLGVRPKSAVVIEKEEKARNARLKPKKRRVKVESRQTHDYFCFRCSEGGELVMCDKKDCPKAYHLLCLNLTKPPFGRWECPWHHCSVCQRPASSFCEFCPTSFCRDHEKGSLVPSALEGRPCCPSHNPLSPLDPSIQLGKVTVKLEPLELELEEEEEG</sequence>
<evidence type="ECO:0000256" key="2">
    <source>
        <dbReference type="ARBA" id="ARBA00004286"/>
    </source>
</evidence>
<evidence type="ECO:0000256" key="14">
    <source>
        <dbReference type="ARBA" id="ARBA00023163"/>
    </source>
</evidence>
<name>A0A8T3CFA2_9TELE</name>
<feature type="region of interest" description="Disordered" evidence="18">
    <location>
        <begin position="385"/>
        <end position="488"/>
    </location>
</feature>
<feature type="domain" description="SET" evidence="20">
    <location>
        <begin position="1161"/>
        <end position="1259"/>
    </location>
</feature>
<feature type="compositionally biased region" description="Low complexity" evidence="18">
    <location>
        <begin position="684"/>
        <end position="701"/>
    </location>
</feature>
<keyword evidence="15" id="KW-0539">Nucleus</keyword>
<dbReference type="PROSITE" id="PS51215">
    <property type="entry name" value="AWS"/>
    <property type="match status" value="1"/>
</dbReference>
<dbReference type="Pfam" id="PF00628">
    <property type="entry name" value="PHD"/>
    <property type="match status" value="1"/>
</dbReference>
<dbReference type="GO" id="GO:0032259">
    <property type="term" value="P:methylation"/>
    <property type="evidence" value="ECO:0007669"/>
    <property type="project" value="UniProtKB-KW"/>
</dbReference>
<keyword evidence="12" id="KW-0156">Chromatin regulator</keyword>
<accession>A0A8T3CFA2</accession>
<dbReference type="Pfam" id="PF00855">
    <property type="entry name" value="PWWP"/>
    <property type="match status" value="2"/>
</dbReference>
<feature type="compositionally biased region" description="Basic and acidic residues" evidence="18">
    <location>
        <begin position="516"/>
        <end position="529"/>
    </location>
</feature>
<evidence type="ECO:0000256" key="9">
    <source>
        <dbReference type="ARBA" id="ARBA00022737"/>
    </source>
</evidence>
<dbReference type="PANTHER" id="PTHR22884">
    <property type="entry name" value="SET DOMAIN PROTEINS"/>
    <property type="match status" value="1"/>
</dbReference>
<dbReference type="InterPro" id="IPR055197">
    <property type="entry name" value="PHDvar_NSD"/>
</dbReference>
<dbReference type="GO" id="GO:0005694">
    <property type="term" value="C:chromosome"/>
    <property type="evidence" value="ECO:0007669"/>
    <property type="project" value="UniProtKB-SubCell"/>
</dbReference>
<dbReference type="GO" id="GO:0140938">
    <property type="term" value="F:histone H3 methyltransferase activity"/>
    <property type="evidence" value="ECO:0007669"/>
    <property type="project" value="UniProtKB-ARBA"/>
</dbReference>
<keyword evidence="7" id="KW-0949">S-adenosyl-L-methionine</keyword>
<feature type="coiled-coil region" evidence="17">
    <location>
        <begin position="1049"/>
        <end position="1079"/>
    </location>
</feature>
<evidence type="ECO:0000256" key="10">
    <source>
        <dbReference type="ARBA" id="ARBA00022771"/>
    </source>
</evidence>
<dbReference type="InterPro" id="IPR019786">
    <property type="entry name" value="Zinc_finger_PHD-type_CS"/>
</dbReference>
<keyword evidence="5" id="KW-0489">Methyltransferase</keyword>
<keyword evidence="14" id="KW-0804">Transcription</keyword>
<feature type="compositionally biased region" description="Basic residues" evidence="18">
    <location>
        <begin position="169"/>
        <end position="179"/>
    </location>
</feature>
<organism evidence="24 25">
    <name type="scientific">Albula goreensis</name>
    <dbReference type="NCBI Taxonomy" id="1534307"/>
    <lineage>
        <taxon>Eukaryota</taxon>
        <taxon>Metazoa</taxon>
        <taxon>Chordata</taxon>
        <taxon>Craniata</taxon>
        <taxon>Vertebrata</taxon>
        <taxon>Euteleostomi</taxon>
        <taxon>Actinopterygii</taxon>
        <taxon>Neopterygii</taxon>
        <taxon>Teleostei</taxon>
        <taxon>Albuliformes</taxon>
        <taxon>Albulidae</taxon>
        <taxon>Albula</taxon>
    </lineage>
</organism>
<evidence type="ECO:0000256" key="18">
    <source>
        <dbReference type="SAM" id="MobiDB-lite"/>
    </source>
</evidence>
<reference evidence="24" key="1">
    <citation type="submission" date="2021-01" db="EMBL/GenBank/DDBJ databases">
        <authorList>
            <person name="Zahm M."/>
            <person name="Roques C."/>
            <person name="Cabau C."/>
            <person name="Klopp C."/>
            <person name="Donnadieu C."/>
            <person name="Jouanno E."/>
            <person name="Lampietro C."/>
            <person name="Louis A."/>
            <person name="Herpin A."/>
            <person name="Echchiki A."/>
            <person name="Berthelot C."/>
            <person name="Parey E."/>
            <person name="Roest-Crollius H."/>
            <person name="Braasch I."/>
            <person name="Postlethwait J."/>
            <person name="Bobe J."/>
            <person name="Montfort J."/>
            <person name="Bouchez O."/>
            <person name="Begum T."/>
            <person name="Mejri S."/>
            <person name="Adams A."/>
            <person name="Chen W.-J."/>
            <person name="Guiguen Y."/>
        </authorList>
    </citation>
    <scope>NUCLEOTIDE SEQUENCE</scope>
    <source>
        <tissue evidence="24">Blood</tissue>
    </source>
</reference>